<gene>
    <name evidence="16" type="ORF">MEUPH1_LOCUS18471</name>
</gene>
<evidence type="ECO:0008006" key="18">
    <source>
        <dbReference type="Google" id="ProtNLM"/>
    </source>
</evidence>
<dbReference type="Gene3D" id="1.10.630.10">
    <property type="entry name" value="Cytochrome P450"/>
    <property type="match status" value="1"/>
</dbReference>
<dbReference type="GO" id="GO:0016705">
    <property type="term" value="F:oxidoreductase activity, acting on paired donors, with incorporation or reduction of molecular oxygen"/>
    <property type="evidence" value="ECO:0007669"/>
    <property type="project" value="InterPro"/>
</dbReference>
<comment type="cofactor">
    <cofactor evidence="1 13">
        <name>heme</name>
        <dbReference type="ChEBI" id="CHEBI:30413"/>
    </cofactor>
</comment>
<keyword evidence="11 14" id="KW-0503">Monooxygenase</keyword>
<protein>
    <recommendedName>
        <fullName evidence="18">Cytochrome P450</fullName>
    </recommendedName>
</protein>
<dbReference type="GO" id="GO:0004497">
    <property type="term" value="F:monooxygenase activity"/>
    <property type="evidence" value="ECO:0007669"/>
    <property type="project" value="UniProtKB-KW"/>
</dbReference>
<dbReference type="InterPro" id="IPR017972">
    <property type="entry name" value="Cyt_P450_CS"/>
</dbReference>
<dbReference type="CDD" id="cd11056">
    <property type="entry name" value="CYP6-like"/>
    <property type="match status" value="1"/>
</dbReference>
<organism evidence="16 17">
    <name type="scientific">Macrosiphum euphorbiae</name>
    <name type="common">potato aphid</name>
    <dbReference type="NCBI Taxonomy" id="13131"/>
    <lineage>
        <taxon>Eukaryota</taxon>
        <taxon>Metazoa</taxon>
        <taxon>Ecdysozoa</taxon>
        <taxon>Arthropoda</taxon>
        <taxon>Hexapoda</taxon>
        <taxon>Insecta</taxon>
        <taxon>Pterygota</taxon>
        <taxon>Neoptera</taxon>
        <taxon>Paraneoptera</taxon>
        <taxon>Hemiptera</taxon>
        <taxon>Sternorrhyncha</taxon>
        <taxon>Aphidomorpha</taxon>
        <taxon>Aphidoidea</taxon>
        <taxon>Aphididae</taxon>
        <taxon>Macrosiphini</taxon>
        <taxon>Macrosiphum</taxon>
    </lineage>
</organism>
<reference evidence="16 17" key="1">
    <citation type="submission" date="2023-01" db="EMBL/GenBank/DDBJ databases">
        <authorList>
            <person name="Whitehead M."/>
        </authorList>
    </citation>
    <scope>NUCLEOTIDE SEQUENCE [LARGE SCALE GENOMIC DNA]</scope>
</reference>
<dbReference type="GO" id="GO:0005506">
    <property type="term" value="F:iron ion binding"/>
    <property type="evidence" value="ECO:0007669"/>
    <property type="project" value="InterPro"/>
</dbReference>
<evidence type="ECO:0000256" key="5">
    <source>
        <dbReference type="ARBA" id="ARBA00022617"/>
    </source>
</evidence>
<evidence type="ECO:0000256" key="15">
    <source>
        <dbReference type="SAM" id="Phobius"/>
    </source>
</evidence>
<keyword evidence="17" id="KW-1185">Reference proteome</keyword>
<keyword evidence="15" id="KW-0812">Transmembrane</keyword>
<evidence type="ECO:0000256" key="13">
    <source>
        <dbReference type="PIRSR" id="PIRSR602401-1"/>
    </source>
</evidence>
<evidence type="ECO:0000256" key="11">
    <source>
        <dbReference type="ARBA" id="ARBA00023033"/>
    </source>
</evidence>
<dbReference type="GO" id="GO:0005789">
    <property type="term" value="C:endoplasmic reticulum membrane"/>
    <property type="evidence" value="ECO:0007669"/>
    <property type="project" value="UniProtKB-SubCell"/>
</dbReference>
<evidence type="ECO:0000256" key="7">
    <source>
        <dbReference type="ARBA" id="ARBA00022824"/>
    </source>
</evidence>
<evidence type="ECO:0000256" key="4">
    <source>
        <dbReference type="ARBA" id="ARBA00010617"/>
    </source>
</evidence>
<evidence type="ECO:0000256" key="9">
    <source>
        <dbReference type="ARBA" id="ARBA00023002"/>
    </source>
</evidence>
<keyword evidence="15" id="KW-1133">Transmembrane helix</keyword>
<dbReference type="PANTHER" id="PTHR24292:SF54">
    <property type="entry name" value="CYP9F3-RELATED"/>
    <property type="match status" value="1"/>
</dbReference>
<dbReference type="InterPro" id="IPR036396">
    <property type="entry name" value="Cyt_P450_sf"/>
</dbReference>
<keyword evidence="12 15" id="KW-0472">Membrane</keyword>
<evidence type="ECO:0000256" key="1">
    <source>
        <dbReference type="ARBA" id="ARBA00001971"/>
    </source>
</evidence>
<dbReference type="PANTHER" id="PTHR24292">
    <property type="entry name" value="CYTOCHROME P450"/>
    <property type="match status" value="1"/>
</dbReference>
<dbReference type="Proteomes" id="UP001160148">
    <property type="component" value="Unassembled WGS sequence"/>
</dbReference>
<dbReference type="PRINTS" id="PR00385">
    <property type="entry name" value="P450"/>
</dbReference>
<name>A0AAV0X5D5_9HEMI</name>
<evidence type="ECO:0000256" key="10">
    <source>
        <dbReference type="ARBA" id="ARBA00023004"/>
    </source>
</evidence>
<evidence type="ECO:0000313" key="16">
    <source>
        <dbReference type="EMBL" id="CAI6363540.1"/>
    </source>
</evidence>
<accession>A0AAV0X5D5</accession>
<comment type="caution">
    <text evidence="16">The sequence shown here is derived from an EMBL/GenBank/DDBJ whole genome shotgun (WGS) entry which is preliminary data.</text>
</comment>
<feature type="transmembrane region" description="Helical" evidence="15">
    <location>
        <begin position="227"/>
        <end position="248"/>
    </location>
</feature>
<evidence type="ECO:0000256" key="12">
    <source>
        <dbReference type="ARBA" id="ARBA00023136"/>
    </source>
</evidence>
<dbReference type="Pfam" id="PF00067">
    <property type="entry name" value="p450"/>
    <property type="match status" value="1"/>
</dbReference>
<proteinExistence type="inferred from homology"/>
<dbReference type="EMBL" id="CARXXK010000003">
    <property type="protein sequence ID" value="CAI6363540.1"/>
    <property type="molecule type" value="Genomic_DNA"/>
</dbReference>
<evidence type="ECO:0000256" key="8">
    <source>
        <dbReference type="ARBA" id="ARBA00022848"/>
    </source>
</evidence>
<evidence type="ECO:0000256" key="6">
    <source>
        <dbReference type="ARBA" id="ARBA00022723"/>
    </source>
</evidence>
<dbReference type="FunFam" id="1.10.630.10:FF:000042">
    <property type="entry name" value="Cytochrome P450"/>
    <property type="match status" value="1"/>
</dbReference>
<keyword evidence="5 13" id="KW-0349">Heme</keyword>
<keyword evidence="8" id="KW-0492">Microsome</keyword>
<keyword evidence="6 13" id="KW-0479">Metal-binding</keyword>
<feature type="transmembrane region" description="Helical" evidence="15">
    <location>
        <begin position="6"/>
        <end position="28"/>
    </location>
</feature>
<comment type="similarity">
    <text evidence="4 14">Belongs to the cytochrome P450 family.</text>
</comment>
<evidence type="ECO:0000256" key="14">
    <source>
        <dbReference type="RuleBase" id="RU000461"/>
    </source>
</evidence>
<dbReference type="AlphaFoldDB" id="A0AAV0X5D5"/>
<evidence type="ECO:0000313" key="17">
    <source>
        <dbReference type="Proteomes" id="UP001160148"/>
    </source>
</evidence>
<keyword evidence="9 14" id="KW-0560">Oxidoreductase</keyword>
<dbReference type="InterPro" id="IPR001128">
    <property type="entry name" value="Cyt_P450"/>
</dbReference>
<comment type="subcellular location">
    <subcellularLocation>
        <location evidence="3">Endoplasmic reticulum membrane</location>
        <topology evidence="3">Peripheral membrane protein</topology>
    </subcellularLocation>
    <subcellularLocation>
        <location evidence="2">Microsome membrane</location>
        <topology evidence="2">Peripheral membrane protein</topology>
    </subcellularLocation>
</comment>
<dbReference type="PRINTS" id="PR00463">
    <property type="entry name" value="EP450I"/>
</dbReference>
<feature type="binding site" description="axial binding residue" evidence="13">
    <location>
        <position position="455"/>
    </location>
    <ligand>
        <name>heme</name>
        <dbReference type="ChEBI" id="CHEBI:30413"/>
    </ligand>
    <ligandPart>
        <name>Fe</name>
        <dbReference type="ChEBI" id="CHEBI:18248"/>
    </ligandPart>
</feature>
<dbReference type="PROSITE" id="PS00086">
    <property type="entry name" value="CYTOCHROME_P450"/>
    <property type="match status" value="1"/>
</dbReference>
<evidence type="ECO:0000256" key="3">
    <source>
        <dbReference type="ARBA" id="ARBA00004406"/>
    </source>
</evidence>
<feature type="transmembrane region" description="Helical" evidence="15">
    <location>
        <begin position="305"/>
        <end position="332"/>
    </location>
</feature>
<dbReference type="InterPro" id="IPR050476">
    <property type="entry name" value="Insect_CytP450_Detox"/>
</dbReference>
<dbReference type="InterPro" id="IPR002401">
    <property type="entry name" value="Cyt_P450_E_grp-I"/>
</dbReference>
<dbReference type="SUPFAM" id="SSF48264">
    <property type="entry name" value="Cytochrome P450"/>
    <property type="match status" value="1"/>
</dbReference>
<dbReference type="GO" id="GO:0020037">
    <property type="term" value="F:heme binding"/>
    <property type="evidence" value="ECO:0007669"/>
    <property type="project" value="InterPro"/>
</dbReference>
<keyword evidence="7" id="KW-0256">Endoplasmic reticulum</keyword>
<evidence type="ECO:0000256" key="2">
    <source>
        <dbReference type="ARBA" id="ARBA00004174"/>
    </source>
</evidence>
<sequence length="516" mass="59572">MMYFLIDWLLDNFTCVSLIAVFTGFYYYSKSTYGKWQKLNIPYIPPVPLFGNAFRIVTKLEHPTEMYDRLYNQFPDVKLLGFYQMMEPMLLIRDPELIHSILVKDFSYFTDHGFVMDPSTTVLGNSLFFANGQRWRTMRQKLSPGFTSGKLKDTYLAINECSNQMVSGMVEKLGKTDQLDVKSIIFGFANDVIGMCAFGMQLDTIKNEDSDFRRYSERVFQRNTKQIIVQAVTTVCPLIVNLFKIQMFPADATNFFRKVFTDVINYRENHNVVRNDLTQTLLQARKELVLKENSTSEDQFTDDDIIGNAILLFGAGAITISSTVSFCLYELALNKEIQDKMRAEICSMKAKHDGQLNNDFLMDLHYTNMVLEETGRKYSIASILMREATKTYTLPDKSFVIEKGQKMIIPMFSIHRDPKYYPDPLIFDPERFSKEQKSQRLNGTYMPFGDGPRVCIGKRFAELEMKLVLSNILSKFEVLPCDQTEIPLEITSESGVMFPKRDLVLKFRPIIGYADK</sequence>
<keyword evidence="10 13" id="KW-0408">Iron</keyword>